<dbReference type="AlphaFoldDB" id="A0A495R9N2"/>
<dbReference type="Gene3D" id="3.30.530.20">
    <property type="match status" value="1"/>
</dbReference>
<dbReference type="Proteomes" id="UP000268233">
    <property type="component" value="Unassembled WGS sequence"/>
</dbReference>
<keyword evidence="2" id="KW-1185">Reference proteome</keyword>
<sequence>MLCGNVSAKNAAADGVYARKFTFGTSGVTDVDEVEVSTVVYAPPEEVYEFLLDFPGYARYSEYLDRVVQDGDGSPGTNYDLVFSWWKLSYTARSEVTDVSPPTRIDWRIVKDIDAEGYWAVEPDPDDVLADEQTASRVRFHVAFDPGSASDSAIDLPRLVSMDWVIEKVKPLIRKEATKIVERVVEDLEGQERDVDLEIHAGPDSV</sequence>
<evidence type="ECO:0000313" key="1">
    <source>
        <dbReference type="EMBL" id="RKS83992.1"/>
    </source>
</evidence>
<name>A0A495R9N2_9EURY</name>
<dbReference type="InterPro" id="IPR023393">
    <property type="entry name" value="START-like_dom_sf"/>
</dbReference>
<proteinExistence type="predicted"/>
<organism evidence="1 2">
    <name type="scientific">Haloarcula quadrata</name>
    <dbReference type="NCBI Taxonomy" id="182779"/>
    <lineage>
        <taxon>Archaea</taxon>
        <taxon>Methanobacteriati</taxon>
        <taxon>Methanobacteriota</taxon>
        <taxon>Stenosarchaea group</taxon>
        <taxon>Halobacteria</taxon>
        <taxon>Halobacteriales</taxon>
        <taxon>Haloarculaceae</taxon>
        <taxon>Haloarcula</taxon>
    </lineage>
</organism>
<dbReference type="SUPFAM" id="SSF55961">
    <property type="entry name" value="Bet v1-like"/>
    <property type="match status" value="1"/>
</dbReference>
<evidence type="ECO:0000313" key="2">
    <source>
        <dbReference type="Proteomes" id="UP000268233"/>
    </source>
</evidence>
<dbReference type="CDD" id="cd07812">
    <property type="entry name" value="SRPBCC"/>
    <property type="match status" value="1"/>
</dbReference>
<gene>
    <name evidence="1" type="ORF">BDK61_3390</name>
</gene>
<reference evidence="1 2" key="1">
    <citation type="submission" date="2018-10" db="EMBL/GenBank/DDBJ databases">
        <title>Genomic Encyclopedia of Archaeal and Bacterial Type Strains, Phase II (KMG-II): from individual species to whole genera.</title>
        <authorList>
            <person name="Goeker M."/>
        </authorList>
    </citation>
    <scope>NUCLEOTIDE SEQUENCE [LARGE SCALE GENOMIC DNA]</scope>
    <source>
        <strain evidence="1 2">DSM 11927</strain>
    </source>
</reference>
<dbReference type="EMBL" id="RBWW01000001">
    <property type="protein sequence ID" value="RKS83992.1"/>
    <property type="molecule type" value="Genomic_DNA"/>
</dbReference>
<dbReference type="Pfam" id="PF10604">
    <property type="entry name" value="Polyketide_cyc2"/>
    <property type="match status" value="1"/>
</dbReference>
<comment type="caution">
    <text evidence="1">The sequence shown here is derived from an EMBL/GenBank/DDBJ whole genome shotgun (WGS) entry which is preliminary data.</text>
</comment>
<protein>
    <submittedName>
        <fullName evidence="1">Polyketide cyclase/dehydrase/lipid transport protein</fullName>
    </submittedName>
</protein>
<dbReference type="InterPro" id="IPR019587">
    <property type="entry name" value="Polyketide_cyclase/dehydratase"/>
</dbReference>
<accession>A0A495R9N2</accession>